<dbReference type="InterPro" id="IPR024645">
    <property type="entry name" value="Mitochondr_Som1"/>
</dbReference>
<evidence type="ECO:0000256" key="1">
    <source>
        <dbReference type="SAM" id="MobiDB-lite"/>
    </source>
</evidence>
<sequence>MAPPCQSFPARHLPLHVQVGPDGRKRKTEGGKKIDLVKDCELLSLVQYECQVFHPELWNSPVGCWPIQRWFRRCQDAKGKFMVETTAWEGTAAAAAIAEAAIQTTAAHPSQTGHWTPSWEDEKKIPRWER</sequence>
<dbReference type="GO" id="GO:0042720">
    <property type="term" value="C:mitochondrial inner membrane peptidase complex"/>
    <property type="evidence" value="ECO:0007669"/>
    <property type="project" value="InterPro"/>
</dbReference>
<name>A0AAN6NFS8_9PEZI</name>
<reference evidence="3" key="1">
    <citation type="journal article" date="2023" name="Mol. Phylogenet. Evol.">
        <title>Genome-scale phylogeny and comparative genomics of the fungal order Sordariales.</title>
        <authorList>
            <person name="Hensen N."/>
            <person name="Bonometti L."/>
            <person name="Westerberg I."/>
            <person name="Brannstrom I.O."/>
            <person name="Guillou S."/>
            <person name="Cros-Aarteil S."/>
            <person name="Calhoun S."/>
            <person name="Haridas S."/>
            <person name="Kuo A."/>
            <person name="Mondo S."/>
            <person name="Pangilinan J."/>
            <person name="Riley R."/>
            <person name="LaButti K."/>
            <person name="Andreopoulos B."/>
            <person name="Lipzen A."/>
            <person name="Chen C."/>
            <person name="Yan M."/>
            <person name="Daum C."/>
            <person name="Ng V."/>
            <person name="Clum A."/>
            <person name="Steindorff A."/>
            <person name="Ohm R.A."/>
            <person name="Martin F."/>
            <person name="Silar P."/>
            <person name="Natvig D.O."/>
            <person name="Lalanne C."/>
            <person name="Gautier V."/>
            <person name="Ament-Velasquez S.L."/>
            <person name="Kruys A."/>
            <person name="Hutchinson M.I."/>
            <person name="Powell A.J."/>
            <person name="Barry K."/>
            <person name="Miller A.N."/>
            <person name="Grigoriev I.V."/>
            <person name="Debuchy R."/>
            <person name="Gladieux P."/>
            <person name="Hiltunen Thoren M."/>
            <person name="Johannesson H."/>
        </authorList>
    </citation>
    <scope>NUCLEOTIDE SEQUENCE [LARGE SCALE GENOMIC DNA]</scope>
    <source>
        <strain evidence="3">CBS 340.73</strain>
    </source>
</reference>
<feature type="region of interest" description="Disordered" evidence="1">
    <location>
        <begin position="104"/>
        <end position="130"/>
    </location>
</feature>
<feature type="compositionally biased region" description="Basic and acidic residues" evidence="1">
    <location>
        <begin position="120"/>
        <end position="130"/>
    </location>
</feature>
<protein>
    <submittedName>
        <fullName evidence="2">Uncharacterized protein</fullName>
    </submittedName>
</protein>
<organism evidence="2 3">
    <name type="scientific">Diplogelasinospora grovesii</name>
    <dbReference type="NCBI Taxonomy" id="303347"/>
    <lineage>
        <taxon>Eukaryota</taxon>
        <taxon>Fungi</taxon>
        <taxon>Dikarya</taxon>
        <taxon>Ascomycota</taxon>
        <taxon>Pezizomycotina</taxon>
        <taxon>Sordariomycetes</taxon>
        <taxon>Sordariomycetidae</taxon>
        <taxon>Sordariales</taxon>
        <taxon>Diplogelasinosporaceae</taxon>
        <taxon>Diplogelasinospora</taxon>
    </lineage>
</organism>
<evidence type="ECO:0000313" key="2">
    <source>
        <dbReference type="EMBL" id="KAK3942912.1"/>
    </source>
</evidence>
<comment type="caution">
    <text evidence="2">The sequence shown here is derived from an EMBL/GenBank/DDBJ whole genome shotgun (WGS) entry which is preliminary data.</text>
</comment>
<dbReference type="AlphaFoldDB" id="A0AAN6NFS8"/>
<gene>
    <name evidence="2" type="ORF">QBC46DRAFT_379067</name>
</gene>
<dbReference type="Proteomes" id="UP001303473">
    <property type="component" value="Unassembled WGS sequence"/>
</dbReference>
<dbReference type="EMBL" id="MU853770">
    <property type="protein sequence ID" value="KAK3942912.1"/>
    <property type="molecule type" value="Genomic_DNA"/>
</dbReference>
<keyword evidence="3" id="KW-1185">Reference proteome</keyword>
<dbReference type="Pfam" id="PF11093">
    <property type="entry name" value="Mitochondr_Som1"/>
    <property type="match status" value="1"/>
</dbReference>
<proteinExistence type="predicted"/>
<accession>A0AAN6NFS8</accession>
<evidence type="ECO:0000313" key="3">
    <source>
        <dbReference type="Proteomes" id="UP001303473"/>
    </source>
</evidence>